<keyword evidence="2" id="KW-1133">Transmembrane helix</keyword>
<reference evidence="3 4" key="1">
    <citation type="journal article" date="2024" name="Nat. Commun.">
        <title>Phylogenomics reveals the evolutionary origins of lichenization in chlorophyte algae.</title>
        <authorList>
            <person name="Puginier C."/>
            <person name="Libourel C."/>
            <person name="Otte J."/>
            <person name="Skaloud P."/>
            <person name="Haon M."/>
            <person name="Grisel S."/>
            <person name="Petersen M."/>
            <person name="Berrin J.G."/>
            <person name="Delaux P.M."/>
            <person name="Dal Grande F."/>
            <person name="Keller J."/>
        </authorList>
    </citation>
    <scope>NUCLEOTIDE SEQUENCE [LARGE SCALE GENOMIC DNA]</scope>
    <source>
        <strain evidence="3 4">SAG 2145</strain>
    </source>
</reference>
<dbReference type="EMBL" id="JALJOS010000017">
    <property type="protein sequence ID" value="KAK9827865.1"/>
    <property type="molecule type" value="Genomic_DNA"/>
</dbReference>
<dbReference type="Proteomes" id="UP001438707">
    <property type="component" value="Unassembled WGS sequence"/>
</dbReference>
<keyword evidence="2" id="KW-0472">Membrane</keyword>
<feature type="compositionally biased region" description="Basic residues" evidence="1">
    <location>
        <begin position="133"/>
        <end position="144"/>
    </location>
</feature>
<evidence type="ECO:0000313" key="4">
    <source>
        <dbReference type="Proteomes" id="UP001438707"/>
    </source>
</evidence>
<dbReference type="AlphaFoldDB" id="A0AAW1R1T6"/>
<proteinExistence type="predicted"/>
<sequence>MTWTDENHQHRMKATRLRLKAARRLDGPYPSLSSGNCRVGPLLGAGAMAALVILRPSFKHVPKGMVYRGPALQILKRMWWQLVDMLPGNSSPRGRKLGTSGASPPQHAARVSSGSTTSASPRKPQADTQTTRKAQRKQKKGRRR</sequence>
<gene>
    <name evidence="3" type="ORF">WJX74_006709</name>
</gene>
<evidence type="ECO:0000256" key="2">
    <source>
        <dbReference type="SAM" id="Phobius"/>
    </source>
</evidence>
<evidence type="ECO:0000256" key="1">
    <source>
        <dbReference type="SAM" id="MobiDB-lite"/>
    </source>
</evidence>
<feature type="region of interest" description="Disordered" evidence="1">
    <location>
        <begin position="85"/>
        <end position="144"/>
    </location>
</feature>
<organism evidence="3 4">
    <name type="scientific">Apatococcus lobatus</name>
    <dbReference type="NCBI Taxonomy" id="904363"/>
    <lineage>
        <taxon>Eukaryota</taxon>
        <taxon>Viridiplantae</taxon>
        <taxon>Chlorophyta</taxon>
        <taxon>core chlorophytes</taxon>
        <taxon>Trebouxiophyceae</taxon>
        <taxon>Chlorellales</taxon>
        <taxon>Chlorellaceae</taxon>
        <taxon>Apatococcus</taxon>
    </lineage>
</organism>
<comment type="caution">
    <text evidence="3">The sequence shown here is derived from an EMBL/GenBank/DDBJ whole genome shotgun (WGS) entry which is preliminary data.</text>
</comment>
<keyword evidence="2" id="KW-0812">Transmembrane</keyword>
<name>A0AAW1R1T6_9CHLO</name>
<evidence type="ECO:0000313" key="3">
    <source>
        <dbReference type="EMBL" id="KAK9827865.1"/>
    </source>
</evidence>
<accession>A0AAW1R1T6</accession>
<keyword evidence="4" id="KW-1185">Reference proteome</keyword>
<protein>
    <submittedName>
        <fullName evidence="3">Uncharacterized protein</fullName>
    </submittedName>
</protein>
<feature type="transmembrane region" description="Helical" evidence="2">
    <location>
        <begin position="39"/>
        <end position="58"/>
    </location>
</feature>